<dbReference type="Ensembl" id="ENSDLAT00005074463.1">
    <property type="protein sequence ID" value="ENSDLAP00005064829.1"/>
    <property type="gene ID" value="ENSDLAG00005034264.1"/>
</dbReference>
<organism evidence="7 8">
    <name type="scientific">Dicentrarchus labrax</name>
    <name type="common">European seabass</name>
    <name type="synonym">Morone labrax</name>
    <dbReference type="NCBI Taxonomy" id="13489"/>
    <lineage>
        <taxon>Eukaryota</taxon>
        <taxon>Metazoa</taxon>
        <taxon>Chordata</taxon>
        <taxon>Craniata</taxon>
        <taxon>Vertebrata</taxon>
        <taxon>Euteleostomi</taxon>
        <taxon>Actinopterygii</taxon>
        <taxon>Neopterygii</taxon>
        <taxon>Teleostei</taxon>
        <taxon>Neoteleostei</taxon>
        <taxon>Acanthomorphata</taxon>
        <taxon>Eupercaria</taxon>
        <taxon>Moronidae</taxon>
        <taxon>Dicentrarchus</taxon>
    </lineage>
</organism>
<dbReference type="AlphaFoldDB" id="A0A8P4KA61"/>
<evidence type="ECO:0000256" key="4">
    <source>
        <dbReference type="ARBA" id="ARBA00022529"/>
    </source>
</evidence>
<evidence type="ECO:0000256" key="5">
    <source>
        <dbReference type="ARBA" id="ARBA00022815"/>
    </source>
</evidence>
<keyword evidence="5" id="KW-0027">Amidation</keyword>
<evidence type="ECO:0000256" key="6">
    <source>
        <dbReference type="ARBA" id="ARBA00023022"/>
    </source>
</evidence>
<name>A0A8P4KA61_DICLA</name>
<comment type="subcellular location">
    <subcellularLocation>
        <location evidence="1">Secreted</location>
    </subcellularLocation>
</comment>
<evidence type="ECO:0000256" key="3">
    <source>
        <dbReference type="ARBA" id="ARBA00022525"/>
    </source>
</evidence>
<dbReference type="InterPro" id="IPR012515">
    <property type="entry name" value="Antimicrobial12"/>
</dbReference>
<keyword evidence="4" id="KW-0929">Antimicrobial</keyword>
<reference evidence="7" key="2">
    <citation type="submission" date="2025-09" db="UniProtKB">
        <authorList>
            <consortium name="Ensembl"/>
        </authorList>
    </citation>
    <scope>IDENTIFICATION</scope>
</reference>
<dbReference type="GeneTree" id="ENSGT00940000177326"/>
<proteinExistence type="inferred from homology"/>
<evidence type="ECO:0000313" key="8">
    <source>
        <dbReference type="Proteomes" id="UP000694389"/>
    </source>
</evidence>
<evidence type="ECO:0000256" key="2">
    <source>
        <dbReference type="ARBA" id="ARBA00007419"/>
    </source>
</evidence>
<keyword evidence="6" id="KW-0044">Antibiotic</keyword>
<dbReference type="Proteomes" id="UP000694389">
    <property type="component" value="Unassembled WGS sequence"/>
</dbReference>
<sequence length="45" mass="4906">MKCTAVFLVLSMVVFMAEPGECFLGILIHAGTILTSKFQKAQALF</sequence>
<dbReference type="Pfam" id="PF08107">
    <property type="entry name" value="Antimicrobial12"/>
    <property type="match status" value="1"/>
</dbReference>
<keyword evidence="8" id="KW-1185">Reference proteome</keyword>
<protein>
    <submittedName>
        <fullName evidence="7">Uncharacterized protein</fullName>
    </submittedName>
</protein>
<accession>A0A8P4KA61</accession>
<comment type="similarity">
    <text evidence="2">Belongs to the pleurocidin family.</text>
</comment>
<dbReference type="GO" id="GO:0005576">
    <property type="term" value="C:extracellular region"/>
    <property type="evidence" value="ECO:0007669"/>
    <property type="project" value="UniProtKB-SubCell"/>
</dbReference>
<evidence type="ECO:0000256" key="1">
    <source>
        <dbReference type="ARBA" id="ARBA00004613"/>
    </source>
</evidence>
<reference evidence="7" key="1">
    <citation type="submission" date="2025-08" db="UniProtKB">
        <authorList>
            <consortium name="Ensembl"/>
        </authorList>
    </citation>
    <scope>IDENTIFICATION</scope>
</reference>
<evidence type="ECO:0000313" key="7">
    <source>
        <dbReference type="Ensembl" id="ENSDLAP00005064829.1"/>
    </source>
</evidence>
<keyword evidence="3" id="KW-0964">Secreted</keyword>
<dbReference type="GO" id="GO:0042742">
    <property type="term" value="P:defense response to bacterium"/>
    <property type="evidence" value="ECO:0007669"/>
    <property type="project" value="UniProtKB-KW"/>
</dbReference>